<dbReference type="OrthoDB" id="3562937at2759"/>
<dbReference type="STRING" id="150374.A0A0M8N2P0"/>
<feature type="region of interest" description="Disordered" evidence="1">
    <location>
        <begin position="191"/>
        <end position="226"/>
    </location>
</feature>
<protein>
    <submittedName>
        <fullName evidence="2">Uncharacterized protein</fullName>
    </submittedName>
</protein>
<dbReference type="EMBL" id="LGSR01000020">
    <property type="protein sequence ID" value="KOS19344.1"/>
    <property type="molecule type" value="Genomic_DNA"/>
</dbReference>
<feature type="region of interest" description="Disordered" evidence="1">
    <location>
        <begin position="150"/>
        <end position="179"/>
    </location>
</feature>
<accession>A0A0M8N2P0</accession>
<gene>
    <name evidence="2" type="ORF">ESCO_000425</name>
</gene>
<name>A0A0M8N2P0_ESCWE</name>
<dbReference type="Proteomes" id="UP000053831">
    <property type="component" value="Unassembled WGS sequence"/>
</dbReference>
<organism evidence="2 3">
    <name type="scientific">Escovopsis weberi</name>
    <dbReference type="NCBI Taxonomy" id="150374"/>
    <lineage>
        <taxon>Eukaryota</taxon>
        <taxon>Fungi</taxon>
        <taxon>Dikarya</taxon>
        <taxon>Ascomycota</taxon>
        <taxon>Pezizomycotina</taxon>
        <taxon>Sordariomycetes</taxon>
        <taxon>Hypocreomycetidae</taxon>
        <taxon>Hypocreales</taxon>
        <taxon>Hypocreaceae</taxon>
        <taxon>Escovopsis</taxon>
    </lineage>
</organism>
<dbReference type="AlphaFoldDB" id="A0A0M8N2P0"/>
<feature type="region of interest" description="Disordered" evidence="1">
    <location>
        <begin position="254"/>
        <end position="321"/>
    </location>
</feature>
<comment type="caution">
    <text evidence="2">The sequence shown here is derived from an EMBL/GenBank/DDBJ whole genome shotgun (WGS) entry which is preliminary data.</text>
</comment>
<sequence length="368" mass="42069">MIESILKDVFEKFTRDEAETRRKEKERQDKAEATRFRTYNLQLKYFYRWKQNARERRLRQLRKSGREQFKAFREAQRASRLREEEEVAQKIAQQQQEEVARVNRSKEMANVLRKSVRHRQMTEDALLASGVLSGIQNEREAIAKIVRKEPSSSQMLPVNGDHRARSRSGSIASTASVLGGSKTRALREELLGNKTERFRRSLPSFSPDGRSTPERTPQASKVSERWRLKAMGIVQMPDGTALPETMINEIRHGMREDRSISSRRPSIASTVQNNYYPPPSLSPRRIEGPQATAQKRKRPIQDDSPGQAPKAGDGSSVTEGCKGVLSEAENLIRELRAMRQEMEEGTTWFKAQNGRLQSEAMSRDGSVI</sequence>
<evidence type="ECO:0000256" key="1">
    <source>
        <dbReference type="SAM" id="MobiDB-lite"/>
    </source>
</evidence>
<proteinExistence type="predicted"/>
<evidence type="ECO:0000313" key="2">
    <source>
        <dbReference type="EMBL" id="KOS19344.1"/>
    </source>
</evidence>
<reference evidence="2 3" key="1">
    <citation type="submission" date="2015-07" db="EMBL/GenBank/DDBJ databases">
        <title>The genome of the fungus Escovopsis weberi, a specialized disease agent of ant agriculture.</title>
        <authorList>
            <person name="de Man T.J."/>
            <person name="Stajich J.E."/>
            <person name="Kubicek C.P."/>
            <person name="Chenthamara K."/>
            <person name="Atanasova L."/>
            <person name="Druzhinina I.S."/>
            <person name="Birnbaum S."/>
            <person name="Barribeau S.M."/>
            <person name="Teiling C."/>
            <person name="Suen G."/>
            <person name="Currie C."/>
            <person name="Gerardo N.M."/>
        </authorList>
    </citation>
    <scope>NUCLEOTIDE SEQUENCE [LARGE SCALE GENOMIC DNA]</scope>
</reference>
<feature type="compositionally biased region" description="Polar residues" evidence="1">
    <location>
        <begin position="167"/>
        <end position="176"/>
    </location>
</feature>
<keyword evidence="3" id="KW-1185">Reference proteome</keyword>
<evidence type="ECO:0000313" key="3">
    <source>
        <dbReference type="Proteomes" id="UP000053831"/>
    </source>
</evidence>